<name>A0A1E3AA53_9FIRM</name>
<sequence length="353" mass="41492">MKSCKKWLLLFGGVLLAGLVAIAALVIYVDPFFQYHKPLSFFPYKVDNQLSQNPGMARRLDYDSVLLGSSMTASFDTDWFTEVMGLQTVKLSYNGAFPKDEANIMDIIFDTKGSLVKKIFMAVDQGAFSADTEATKYPIPEYLYDKNPFNNVQYLFNKDVLLNYIFKPLIDPTERTDWTQLYKPWWTDQYYTKANVLMYYVPAEEAEQEMAEDAFVSGIRANLDVNILPYVEAHPETEFIFWYPPYSILYWNDVMRQKELDAVIRELEYMTEQLLAYDNVRVFCFQNNREIVCNLNNYADYTHYHGDICRYIVESFNNGDNELTWENYEEVLSDLRELASSYDYEAIYDNWYD</sequence>
<evidence type="ECO:0000313" key="1">
    <source>
        <dbReference type="EMBL" id="ODM05655.1"/>
    </source>
</evidence>
<evidence type="ECO:0000313" key="2">
    <source>
        <dbReference type="Proteomes" id="UP000094067"/>
    </source>
</evidence>
<dbReference type="EMBL" id="MCGH01000002">
    <property type="protein sequence ID" value="ODM05655.1"/>
    <property type="molecule type" value="Genomic_DNA"/>
</dbReference>
<dbReference type="AlphaFoldDB" id="A0A1E3AA53"/>
<protein>
    <submittedName>
        <fullName evidence="1">Uncharacterized protein</fullName>
    </submittedName>
</protein>
<accession>A0A1E3AA53</accession>
<reference evidence="1 2" key="1">
    <citation type="submission" date="2016-07" db="EMBL/GenBank/DDBJ databases">
        <title>Characterization of isolates of Eisenbergiella tayi derived from blood cultures, using whole genome sequencing.</title>
        <authorList>
            <person name="Burdz T."/>
            <person name="Wiebe D."/>
            <person name="Huynh C."/>
            <person name="Bernard K."/>
        </authorList>
    </citation>
    <scope>NUCLEOTIDE SEQUENCE [LARGE SCALE GENOMIC DNA]</scope>
    <source>
        <strain evidence="1 2">NML 110608</strain>
    </source>
</reference>
<dbReference type="Proteomes" id="UP000094067">
    <property type="component" value="Unassembled WGS sequence"/>
</dbReference>
<dbReference type="PATRIC" id="fig|1432052.4.peg.1730"/>
<dbReference type="RefSeq" id="WP_069151860.1">
    <property type="nucleotide sequence ID" value="NZ_MCGH01000002.1"/>
</dbReference>
<organism evidence="1 2">
    <name type="scientific">Eisenbergiella tayi</name>
    <dbReference type="NCBI Taxonomy" id="1432052"/>
    <lineage>
        <taxon>Bacteria</taxon>
        <taxon>Bacillati</taxon>
        <taxon>Bacillota</taxon>
        <taxon>Clostridia</taxon>
        <taxon>Lachnospirales</taxon>
        <taxon>Lachnospiraceae</taxon>
        <taxon>Eisenbergiella</taxon>
    </lineage>
</organism>
<comment type="caution">
    <text evidence="1">The sequence shown here is derived from an EMBL/GenBank/DDBJ whole genome shotgun (WGS) entry which is preliminary data.</text>
</comment>
<gene>
    <name evidence="1" type="ORF">BEI61_01544</name>
</gene>
<proteinExistence type="predicted"/>